<evidence type="ECO:0000313" key="1">
    <source>
        <dbReference type="EMBL" id="MBM3316741.1"/>
    </source>
</evidence>
<comment type="caution">
    <text evidence="1">The sequence shown here is derived from an EMBL/GenBank/DDBJ whole genome shotgun (WGS) entry which is preliminary data.</text>
</comment>
<organism evidence="1 2">
    <name type="scientific">Eiseniibacteriota bacterium</name>
    <dbReference type="NCBI Taxonomy" id="2212470"/>
    <lineage>
        <taxon>Bacteria</taxon>
        <taxon>Candidatus Eiseniibacteriota</taxon>
    </lineage>
</organism>
<name>A0A938BQC9_UNCEI</name>
<dbReference type="AlphaFoldDB" id="A0A938BQC9"/>
<dbReference type="Pfam" id="PF16258">
    <property type="entry name" value="DUF4912"/>
    <property type="match status" value="1"/>
</dbReference>
<gene>
    <name evidence="1" type="ORF">FJY75_02710</name>
</gene>
<accession>A0A938BQC9</accession>
<dbReference type="EMBL" id="VGIY01000037">
    <property type="protein sequence ID" value="MBM3316741.1"/>
    <property type="molecule type" value="Genomic_DNA"/>
</dbReference>
<dbReference type="InterPro" id="IPR032585">
    <property type="entry name" value="DUF4912"/>
</dbReference>
<dbReference type="InterPro" id="IPR013783">
    <property type="entry name" value="Ig-like_fold"/>
</dbReference>
<reference evidence="1" key="1">
    <citation type="submission" date="2019-03" db="EMBL/GenBank/DDBJ databases">
        <title>Lake Tanganyika Metagenome-Assembled Genomes (MAGs).</title>
        <authorList>
            <person name="Tran P."/>
        </authorList>
    </citation>
    <scope>NUCLEOTIDE SEQUENCE</scope>
    <source>
        <strain evidence="1">M_DeepCast_400m_m2_100</strain>
    </source>
</reference>
<sequence length="275" mass="30550">MPEKYGRDHAGLMARDPYWLYAYWEVTRETLDAAQRELAEEWEDHRWVMRVLSRPEDDAARGAGGDRAADHYDVDLPPGVTSWYLNVGRPERAYRIVIGILTRTGRFRPLVQSNEARTPRDNYSPVTDEEWTTPPEAFGRLYEQGLAGVREAGSSAELGRLLRERLASDWSSGMLGSMGSGAFARPAGQRGFWFVLDAELIVFGATEPNASVAVQGRSVKLRPDGTFSLRFQLPDGTQVLDATAASADGAFRKTITPTVRRETHVTEMIGNGAES</sequence>
<dbReference type="Proteomes" id="UP000748308">
    <property type="component" value="Unassembled WGS sequence"/>
</dbReference>
<dbReference type="Gene3D" id="2.60.40.10">
    <property type="entry name" value="Immunoglobulins"/>
    <property type="match status" value="1"/>
</dbReference>
<proteinExistence type="predicted"/>
<protein>
    <submittedName>
        <fullName evidence="1">DUF4912 domain-containing protein</fullName>
    </submittedName>
</protein>
<evidence type="ECO:0000313" key="2">
    <source>
        <dbReference type="Proteomes" id="UP000748308"/>
    </source>
</evidence>